<organism evidence="2 3">
    <name type="scientific">Bradyrhizobium uaiense</name>
    <dbReference type="NCBI Taxonomy" id="2594946"/>
    <lineage>
        <taxon>Bacteria</taxon>
        <taxon>Pseudomonadati</taxon>
        <taxon>Pseudomonadota</taxon>
        <taxon>Alphaproteobacteria</taxon>
        <taxon>Hyphomicrobiales</taxon>
        <taxon>Nitrobacteraceae</taxon>
        <taxon>Bradyrhizobium</taxon>
    </lineage>
</organism>
<protein>
    <submittedName>
        <fullName evidence="2">Efflux RND transporter permease subunit</fullName>
    </submittedName>
</protein>
<dbReference type="InterPro" id="IPR001036">
    <property type="entry name" value="Acrflvin-R"/>
</dbReference>
<name>A0A6P1C1C4_9BRAD</name>
<feature type="non-terminal residue" evidence="2">
    <location>
        <position position="72"/>
    </location>
</feature>
<keyword evidence="1" id="KW-0812">Transmembrane</keyword>
<keyword evidence="3" id="KW-1185">Reference proteome</keyword>
<dbReference type="Gene3D" id="1.20.1640.10">
    <property type="entry name" value="Multidrug efflux transporter AcrB transmembrane domain"/>
    <property type="match status" value="1"/>
</dbReference>
<gene>
    <name evidence="2" type="ORF">FNJ47_49870</name>
</gene>
<evidence type="ECO:0000313" key="3">
    <source>
        <dbReference type="Proteomes" id="UP000468531"/>
    </source>
</evidence>
<dbReference type="Proteomes" id="UP000468531">
    <property type="component" value="Unassembled WGS sequence"/>
</dbReference>
<dbReference type="SUPFAM" id="SSF82866">
    <property type="entry name" value="Multidrug efflux transporter AcrB transmembrane domain"/>
    <property type="match status" value="1"/>
</dbReference>
<keyword evidence="1" id="KW-1133">Transmembrane helix</keyword>
<accession>A0A6P1C1C4</accession>
<dbReference type="RefSeq" id="WP_163163940.1">
    <property type="nucleotide sequence ID" value="NZ_VKHP01001232.1"/>
</dbReference>
<proteinExistence type="predicted"/>
<keyword evidence="1" id="KW-0472">Membrane</keyword>
<reference evidence="2 3" key="1">
    <citation type="journal article" date="2020" name="Arch. Microbiol.">
        <title>Bradyrhizobium uaiense sp. nov., a new highly efficient cowpea symbiont.</title>
        <authorList>
            <person name="Cabral Michel D."/>
            <person name="Azarias Guimaraes A."/>
            <person name="Martins da Costa E."/>
            <person name="Soares de Carvalho T."/>
            <person name="Balsanelli E."/>
            <person name="Willems A."/>
            <person name="Maltempi de Souza E."/>
            <person name="de Souza Moreira F.M."/>
        </authorList>
    </citation>
    <scope>NUCLEOTIDE SEQUENCE [LARGE SCALE GENOMIC DNA]</scope>
    <source>
        <strain evidence="2 3">UFLA 03-164</strain>
    </source>
</reference>
<evidence type="ECO:0000313" key="2">
    <source>
        <dbReference type="EMBL" id="NEV03361.1"/>
    </source>
</evidence>
<dbReference type="Pfam" id="PF00873">
    <property type="entry name" value="ACR_tran"/>
    <property type="match status" value="1"/>
</dbReference>
<dbReference type="PANTHER" id="PTHR32063:SF11">
    <property type="entry name" value="CATION OR DRUG EFFLUX SYSTEM PROTEIN"/>
    <property type="match status" value="1"/>
</dbReference>
<feature type="non-terminal residue" evidence="2">
    <location>
        <position position="1"/>
    </location>
</feature>
<dbReference type="GO" id="GO:0005886">
    <property type="term" value="C:plasma membrane"/>
    <property type="evidence" value="ECO:0007669"/>
    <property type="project" value="TreeGrafter"/>
</dbReference>
<comment type="caution">
    <text evidence="2">The sequence shown here is derived from an EMBL/GenBank/DDBJ whole genome shotgun (WGS) entry which is preliminary data.</text>
</comment>
<dbReference type="PANTHER" id="PTHR32063">
    <property type="match status" value="1"/>
</dbReference>
<dbReference type="GO" id="GO:0042910">
    <property type="term" value="F:xenobiotic transmembrane transporter activity"/>
    <property type="evidence" value="ECO:0007669"/>
    <property type="project" value="TreeGrafter"/>
</dbReference>
<dbReference type="EMBL" id="VKHP01001232">
    <property type="protein sequence ID" value="NEV03361.1"/>
    <property type="molecule type" value="Genomic_DNA"/>
</dbReference>
<evidence type="ECO:0000256" key="1">
    <source>
        <dbReference type="SAM" id="Phobius"/>
    </source>
</evidence>
<dbReference type="AlphaFoldDB" id="A0A6P1C1C4"/>
<feature type="transmembrane region" description="Helical" evidence="1">
    <location>
        <begin position="26"/>
        <end position="48"/>
    </location>
</feature>
<sequence>IIAIPVSLVGTFAVMAALGFSINNLTLFGLVLAVGIVVDDAIVVVENVERHLEHGMSRRDAALKTMEEVGGA</sequence>